<evidence type="ECO:0000313" key="4">
    <source>
        <dbReference type="Proteomes" id="UP000436047"/>
    </source>
</evidence>
<dbReference type="PANTHER" id="PTHR40448">
    <property type="entry name" value="TWO-COMPONENT SENSOR HISTIDINE KINASE"/>
    <property type="match status" value="1"/>
</dbReference>
<feature type="transmembrane region" description="Helical" evidence="1">
    <location>
        <begin position="88"/>
        <end position="110"/>
    </location>
</feature>
<dbReference type="RefSeq" id="WP_154462998.1">
    <property type="nucleotide sequence ID" value="NZ_VUMI01000001.1"/>
</dbReference>
<name>A0A6N7WAZ1_9FIRM</name>
<feature type="transmembrane region" description="Helical" evidence="1">
    <location>
        <begin position="194"/>
        <end position="218"/>
    </location>
</feature>
<feature type="transmembrane region" description="Helical" evidence="1">
    <location>
        <begin position="37"/>
        <end position="55"/>
    </location>
</feature>
<reference evidence="3 4" key="1">
    <citation type="submission" date="2019-08" db="EMBL/GenBank/DDBJ databases">
        <title>In-depth cultivation of the pig gut microbiome towards novel bacterial diversity and tailored functional studies.</title>
        <authorList>
            <person name="Wylensek D."/>
            <person name="Hitch T.C.A."/>
            <person name="Clavel T."/>
        </authorList>
    </citation>
    <scope>NUCLEOTIDE SEQUENCE [LARGE SCALE GENOMIC DNA]</scope>
    <source>
        <strain evidence="3 4">WCA-389-WT-23B</strain>
    </source>
</reference>
<dbReference type="AlphaFoldDB" id="A0A6N7WAZ1"/>
<dbReference type="Gene3D" id="3.30.565.10">
    <property type="entry name" value="Histidine kinase-like ATPase, C-terminal domain"/>
    <property type="match status" value="1"/>
</dbReference>
<dbReference type="PANTHER" id="PTHR40448:SF1">
    <property type="entry name" value="TWO-COMPONENT SENSOR HISTIDINE KINASE"/>
    <property type="match status" value="1"/>
</dbReference>
<dbReference type="GeneID" id="86192913"/>
<keyword evidence="1" id="KW-0472">Membrane</keyword>
<evidence type="ECO:0000313" key="3">
    <source>
        <dbReference type="EMBL" id="MSS86915.1"/>
    </source>
</evidence>
<keyword evidence="4" id="KW-1185">Reference proteome</keyword>
<dbReference type="CDD" id="cd16935">
    <property type="entry name" value="HATPase_AgrC-ComD-like"/>
    <property type="match status" value="1"/>
</dbReference>
<gene>
    <name evidence="3" type="ORF">FYJ45_00650</name>
</gene>
<proteinExistence type="predicted"/>
<feature type="transmembrane region" description="Helical" evidence="1">
    <location>
        <begin position="160"/>
        <end position="182"/>
    </location>
</feature>
<dbReference type="Pfam" id="PF14501">
    <property type="entry name" value="HATPase_c_5"/>
    <property type="match status" value="1"/>
</dbReference>
<feature type="transmembrane region" description="Helical" evidence="1">
    <location>
        <begin position="6"/>
        <end position="25"/>
    </location>
</feature>
<evidence type="ECO:0000256" key="1">
    <source>
        <dbReference type="SAM" id="Phobius"/>
    </source>
</evidence>
<dbReference type="SUPFAM" id="SSF55874">
    <property type="entry name" value="ATPase domain of HSP90 chaperone/DNA topoisomerase II/histidine kinase"/>
    <property type="match status" value="1"/>
</dbReference>
<feature type="transmembrane region" description="Helical" evidence="1">
    <location>
        <begin position="61"/>
        <end position="81"/>
    </location>
</feature>
<dbReference type="GO" id="GO:0042802">
    <property type="term" value="F:identical protein binding"/>
    <property type="evidence" value="ECO:0007669"/>
    <property type="project" value="TreeGrafter"/>
</dbReference>
<feature type="domain" description="Sensor histidine kinase NatK-like C-terminal" evidence="2">
    <location>
        <begin position="337"/>
        <end position="440"/>
    </location>
</feature>
<sequence length="445" mass="51664">MTGIDMVLELIIDALESILYILFLNRFCCHKYKGIKLWSSTFLAAMLLFFNIAIADWNSFFFWPTTLLDLFIVVFYGILCLCGPWYSWLMGAVIFNLGLICSAIISMALGYLLTENGISSWMRADTFERFLLLVVGKVILVGYMYGFLKLRRLFTGRDKKITYGGIFLIPIITIVLLCLLLQNLVQAYHMNKNMTLLISLIIGIFAMFNVILYLFIYAMKKEKESREKQLMIELMEIQKHSYQNELERYEIIRRTGHDIKNQLLGIKYYFDCGDVKEGQRYLEEIVHRLSDEVGSSTGFVQMRDSIWGAMLNMKLEKARACQITVKESIEYLPGNEMNPLDVCALLGNLLDNAIEAEEKNKYHKELIVRIHEEYGNLCLYIANWVDNEKLQEAIEKVSRKKNKSLHGIGLRNVELTVEKYGGIFQQQLKENWFQIKILLPITVKL</sequence>
<comment type="caution">
    <text evidence="3">The sequence shown here is derived from an EMBL/GenBank/DDBJ whole genome shotgun (WGS) entry which is preliminary data.</text>
</comment>
<dbReference type="EMBL" id="VUMI01000001">
    <property type="protein sequence ID" value="MSS86915.1"/>
    <property type="molecule type" value="Genomic_DNA"/>
</dbReference>
<organism evidence="3 4">
    <name type="scientific">Eisenbergiella porci</name>
    <dbReference type="NCBI Taxonomy" id="2652274"/>
    <lineage>
        <taxon>Bacteria</taxon>
        <taxon>Bacillati</taxon>
        <taxon>Bacillota</taxon>
        <taxon>Clostridia</taxon>
        <taxon>Lachnospirales</taxon>
        <taxon>Lachnospiraceae</taxon>
        <taxon>Eisenbergiella</taxon>
    </lineage>
</organism>
<keyword evidence="1" id="KW-1133">Transmembrane helix</keyword>
<accession>A0A6N7WAZ1</accession>
<dbReference type="InterPro" id="IPR036890">
    <property type="entry name" value="HATPase_C_sf"/>
</dbReference>
<dbReference type="InterPro" id="IPR032834">
    <property type="entry name" value="NatK-like_C"/>
</dbReference>
<dbReference type="Proteomes" id="UP000436047">
    <property type="component" value="Unassembled WGS sequence"/>
</dbReference>
<keyword evidence="1" id="KW-0812">Transmembrane</keyword>
<evidence type="ECO:0000259" key="2">
    <source>
        <dbReference type="Pfam" id="PF14501"/>
    </source>
</evidence>
<feature type="transmembrane region" description="Helical" evidence="1">
    <location>
        <begin position="130"/>
        <end position="148"/>
    </location>
</feature>
<protein>
    <submittedName>
        <fullName evidence="3">GHKL domain-containing protein</fullName>
    </submittedName>
</protein>